<protein>
    <submittedName>
        <fullName evidence="3">DUF1835 domain-containing protein</fullName>
    </submittedName>
</protein>
<accession>A0A9D2NCF1</accession>
<name>A0A9D2NCF1_9FIRM</name>
<feature type="domain" description="DUF3658" evidence="2">
    <location>
        <begin position="168"/>
        <end position="258"/>
    </location>
</feature>
<feature type="domain" description="DUF1835" evidence="1">
    <location>
        <begin position="3"/>
        <end position="120"/>
    </location>
</feature>
<dbReference type="InterPro" id="IPR014973">
    <property type="entry name" value="DUF1835"/>
</dbReference>
<reference evidence="3" key="1">
    <citation type="journal article" date="2021" name="PeerJ">
        <title>Extensive microbial diversity within the chicken gut microbiome revealed by metagenomics and culture.</title>
        <authorList>
            <person name="Gilroy R."/>
            <person name="Ravi A."/>
            <person name="Getino M."/>
            <person name="Pursley I."/>
            <person name="Horton D.L."/>
            <person name="Alikhan N.F."/>
            <person name="Baker D."/>
            <person name="Gharbi K."/>
            <person name="Hall N."/>
            <person name="Watson M."/>
            <person name="Adriaenssens E.M."/>
            <person name="Foster-Nyarko E."/>
            <person name="Jarju S."/>
            <person name="Secka A."/>
            <person name="Antonio M."/>
            <person name="Oren A."/>
            <person name="Chaudhuri R.R."/>
            <person name="La Ragione R."/>
            <person name="Hildebrand F."/>
            <person name="Pallen M.J."/>
        </authorList>
    </citation>
    <scope>NUCLEOTIDE SEQUENCE</scope>
    <source>
        <strain evidence="3">CHK185-5351</strain>
    </source>
</reference>
<sequence>MLEVVFSDSVAGAMRIAFAHKNSVGSAAAASFINIINLPLALSVGTINEAGIGPEREKAISLLMGTFPSMAFQAVNGILNTAHKSYDMLVEQVQKGEPIRVWVSREPDTVCGLYWLMEQLLPLGLEKLDVTLVELPEWERTPDGCIVRHTGWGEIEPYRFGKMALLGKKLPADYLLSLANHWKELQQENASLRAVLNGKLVSVPDSLYDIFILRELEKQEDEFNEAQLVGQVLGKYQLGIGDGWIALRLEQFIRDGLLIPVTAPEPDAPVYHRILKKIKK</sequence>
<dbReference type="InterPro" id="IPR022123">
    <property type="entry name" value="DUF3658"/>
</dbReference>
<dbReference type="Proteomes" id="UP000823849">
    <property type="component" value="Unassembled WGS sequence"/>
</dbReference>
<proteinExistence type="predicted"/>
<gene>
    <name evidence="3" type="ORF">H9705_09275</name>
</gene>
<organism evidence="3 4">
    <name type="scientific">Candidatus Fusicatenibacter intestinigallinarum</name>
    <dbReference type="NCBI Taxonomy" id="2838598"/>
    <lineage>
        <taxon>Bacteria</taxon>
        <taxon>Bacillati</taxon>
        <taxon>Bacillota</taxon>
        <taxon>Clostridia</taxon>
        <taxon>Lachnospirales</taxon>
        <taxon>Lachnospiraceae</taxon>
        <taxon>Fusicatenibacter</taxon>
    </lineage>
</organism>
<dbReference type="Pfam" id="PF08874">
    <property type="entry name" value="DUF1835"/>
    <property type="match status" value="1"/>
</dbReference>
<dbReference type="EMBL" id="DWWU01000038">
    <property type="protein sequence ID" value="HJC15993.1"/>
    <property type="molecule type" value="Genomic_DNA"/>
</dbReference>
<reference evidence="3" key="2">
    <citation type="submission" date="2021-04" db="EMBL/GenBank/DDBJ databases">
        <authorList>
            <person name="Gilroy R."/>
        </authorList>
    </citation>
    <scope>NUCLEOTIDE SEQUENCE</scope>
    <source>
        <strain evidence="3">CHK185-5351</strain>
    </source>
</reference>
<evidence type="ECO:0000313" key="4">
    <source>
        <dbReference type="Proteomes" id="UP000823849"/>
    </source>
</evidence>
<evidence type="ECO:0000313" key="3">
    <source>
        <dbReference type="EMBL" id="HJC15993.1"/>
    </source>
</evidence>
<dbReference type="AlphaFoldDB" id="A0A9D2NCF1"/>
<comment type="caution">
    <text evidence="3">The sequence shown here is derived from an EMBL/GenBank/DDBJ whole genome shotgun (WGS) entry which is preliminary data.</text>
</comment>
<dbReference type="Pfam" id="PF12395">
    <property type="entry name" value="DUF3658"/>
    <property type="match status" value="1"/>
</dbReference>
<evidence type="ECO:0000259" key="1">
    <source>
        <dbReference type="Pfam" id="PF08874"/>
    </source>
</evidence>
<evidence type="ECO:0000259" key="2">
    <source>
        <dbReference type="Pfam" id="PF12395"/>
    </source>
</evidence>